<accession>A0AAD6X1X1</accession>
<dbReference type="EMBL" id="JARJCM010000064">
    <property type="protein sequence ID" value="KAJ7033592.1"/>
    <property type="molecule type" value="Genomic_DNA"/>
</dbReference>
<gene>
    <name evidence="1" type="ORF">C8F04DRAFT_1039380</name>
</gene>
<evidence type="ECO:0008006" key="3">
    <source>
        <dbReference type="Google" id="ProtNLM"/>
    </source>
</evidence>
<organism evidence="1 2">
    <name type="scientific">Mycena alexandri</name>
    <dbReference type="NCBI Taxonomy" id="1745969"/>
    <lineage>
        <taxon>Eukaryota</taxon>
        <taxon>Fungi</taxon>
        <taxon>Dikarya</taxon>
        <taxon>Basidiomycota</taxon>
        <taxon>Agaricomycotina</taxon>
        <taxon>Agaricomycetes</taxon>
        <taxon>Agaricomycetidae</taxon>
        <taxon>Agaricales</taxon>
        <taxon>Marasmiineae</taxon>
        <taxon>Mycenaceae</taxon>
        <taxon>Mycena</taxon>
    </lineage>
</organism>
<protein>
    <recommendedName>
        <fullName evidence="3">BTB domain-containing protein</fullName>
    </recommendedName>
</protein>
<name>A0AAD6X1X1_9AGAR</name>
<proteinExistence type="predicted"/>
<dbReference type="Proteomes" id="UP001218188">
    <property type="component" value="Unassembled WGS sequence"/>
</dbReference>
<dbReference type="AlphaFoldDB" id="A0AAD6X1X1"/>
<evidence type="ECO:0000313" key="1">
    <source>
        <dbReference type="EMBL" id="KAJ7033592.1"/>
    </source>
</evidence>
<comment type="caution">
    <text evidence="1">The sequence shown here is derived from an EMBL/GenBank/DDBJ whole genome shotgun (WGS) entry which is preliminary data.</text>
</comment>
<reference evidence="1" key="1">
    <citation type="submission" date="2023-03" db="EMBL/GenBank/DDBJ databases">
        <title>Massive genome expansion in bonnet fungi (Mycena s.s.) driven by repeated elements and novel gene families across ecological guilds.</title>
        <authorList>
            <consortium name="Lawrence Berkeley National Laboratory"/>
            <person name="Harder C.B."/>
            <person name="Miyauchi S."/>
            <person name="Viragh M."/>
            <person name="Kuo A."/>
            <person name="Thoen E."/>
            <person name="Andreopoulos B."/>
            <person name="Lu D."/>
            <person name="Skrede I."/>
            <person name="Drula E."/>
            <person name="Henrissat B."/>
            <person name="Morin E."/>
            <person name="Kohler A."/>
            <person name="Barry K."/>
            <person name="LaButti K."/>
            <person name="Morin E."/>
            <person name="Salamov A."/>
            <person name="Lipzen A."/>
            <person name="Mereny Z."/>
            <person name="Hegedus B."/>
            <person name="Baldrian P."/>
            <person name="Stursova M."/>
            <person name="Weitz H."/>
            <person name="Taylor A."/>
            <person name="Grigoriev I.V."/>
            <person name="Nagy L.G."/>
            <person name="Martin F."/>
            <person name="Kauserud H."/>
        </authorList>
    </citation>
    <scope>NUCLEOTIDE SEQUENCE</scope>
    <source>
        <strain evidence="1">CBHHK200</strain>
    </source>
</reference>
<evidence type="ECO:0000313" key="2">
    <source>
        <dbReference type="Proteomes" id="UP001218188"/>
    </source>
</evidence>
<sequence length="212" mass="23593">MTTTNPSTVLSEQLVELSLAMTSNSFARVEGLWFEDGGLIIRADNTVFRVYRDMLATHASGFAGMLAGASPEFMDGCPFVHLPDSAKDMEYFLKALFDFRFFRPYPALTTFPILAGVLRMSHRYDAADLLKRALFHFSTPFPTSLAEWENNSAGVSWTRKGYALPIIAVARQVSADWIIPAALYHLCETLKEEEILDGVVVSGSTLKLDRRG</sequence>
<keyword evidence="2" id="KW-1185">Reference proteome</keyword>